<comment type="caution">
    <text evidence="2">The sequence shown here is derived from an EMBL/GenBank/DDBJ whole genome shotgun (WGS) entry which is preliminary data.</text>
</comment>
<reference evidence="2 3" key="1">
    <citation type="submission" date="2018-01" db="EMBL/GenBank/DDBJ databases">
        <title>Comparison of the Chinese Bamboo Partridge and Red Junglefowl genome sequences highlights the importance of demography in genome evolution.</title>
        <authorList>
            <person name="Tiley G.P."/>
            <person name="Kimball R.T."/>
            <person name="Braun E.L."/>
            <person name="Burleigh J.G."/>
        </authorList>
    </citation>
    <scope>NUCLEOTIDE SEQUENCE [LARGE SCALE GENOMIC DNA]</scope>
    <source>
        <strain evidence="2">RTK389</strain>
        <tissue evidence="2">Blood</tissue>
    </source>
</reference>
<name>A0A2P4SW33_BAMTH</name>
<feature type="compositionally biased region" description="Polar residues" evidence="1">
    <location>
        <begin position="7"/>
        <end position="17"/>
    </location>
</feature>
<proteinExistence type="predicted"/>
<sequence length="239" mass="26817">MPAGDGMTSSGPGSWFTTEDAMRKPVHSKPPVSLGMYRSMYKKDYTWKEESKPPTEEDVQKLRAKEFAVPQEPRVMPYYDKAVGEGREVTQNEKQEGIALSPGVLQQAHEEQRKHLSSDLPLAESHAPKQYLTTELTATQEDRPERPQALRGLEKELSSSQNLQAAVDGPGAAGMLLYRQKLDPTWGTYQHFMLETGQALQREAQQNKNMTLSSSVLVEGQWVEAVADDLWPSAWLWAS</sequence>
<keyword evidence="3" id="KW-1185">Reference proteome</keyword>
<gene>
    <name evidence="2" type="ORF">CIB84_007923</name>
</gene>
<dbReference type="Proteomes" id="UP000237246">
    <property type="component" value="Unassembled WGS sequence"/>
</dbReference>
<dbReference type="AlphaFoldDB" id="A0A2P4SW33"/>
<feature type="region of interest" description="Disordered" evidence="1">
    <location>
        <begin position="1"/>
        <end position="32"/>
    </location>
</feature>
<organism evidence="2 3">
    <name type="scientific">Bambusicola thoracicus</name>
    <name type="common">Chinese bamboo-partridge</name>
    <name type="synonym">Perdix thoracica</name>
    <dbReference type="NCBI Taxonomy" id="9083"/>
    <lineage>
        <taxon>Eukaryota</taxon>
        <taxon>Metazoa</taxon>
        <taxon>Chordata</taxon>
        <taxon>Craniata</taxon>
        <taxon>Vertebrata</taxon>
        <taxon>Euteleostomi</taxon>
        <taxon>Archelosauria</taxon>
        <taxon>Archosauria</taxon>
        <taxon>Dinosauria</taxon>
        <taxon>Saurischia</taxon>
        <taxon>Theropoda</taxon>
        <taxon>Coelurosauria</taxon>
        <taxon>Aves</taxon>
        <taxon>Neognathae</taxon>
        <taxon>Galloanserae</taxon>
        <taxon>Galliformes</taxon>
        <taxon>Phasianidae</taxon>
        <taxon>Perdicinae</taxon>
        <taxon>Bambusicola</taxon>
    </lineage>
</organism>
<feature type="compositionally biased region" description="Basic and acidic residues" evidence="1">
    <location>
        <begin position="108"/>
        <end position="117"/>
    </location>
</feature>
<feature type="region of interest" description="Disordered" evidence="1">
    <location>
        <begin position="104"/>
        <end position="125"/>
    </location>
</feature>
<accession>A0A2P4SW33</accession>
<evidence type="ECO:0000313" key="3">
    <source>
        <dbReference type="Proteomes" id="UP000237246"/>
    </source>
</evidence>
<dbReference type="OrthoDB" id="9514831at2759"/>
<evidence type="ECO:0000256" key="1">
    <source>
        <dbReference type="SAM" id="MobiDB-lite"/>
    </source>
</evidence>
<protein>
    <submittedName>
        <fullName evidence="2">Uncharacterized protein</fullName>
    </submittedName>
</protein>
<evidence type="ECO:0000313" key="2">
    <source>
        <dbReference type="EMBL" id="POI28327.1"/>
    </source>
</evidence>
<dbReference type="EMBL" id="PPHD01019836">
    <property type="protein sequence ID" value="POI28327.1"/>
    <property type="molecule type" value="Genomic_DNA"/>
</dbReference>